<proteinExistence type="predicted"/>
<dbReference type="EMBL" id="JARPZN010000015">
    <property type="protein sequence ID" value="MDT2691480.1"/>
    <property type="molecule type" value="Genomic_DNA"/>
</dbReference>
<comment type="caution">
    <text evidence="1">The sequence shown here is derived from an EMBL/GenBank/DDBJ whole genome shotgun (WGS) entry which is preliminary data.</text>
</comment>
<gene>
    <name evidence="1" type="ORF">P7E30_14985</name>
</gene>
<dbReference type="Proteomes" id="UP001183682">
    <property type="component" value="Unassembled WGS sequence"/>
</dbReference>
<protein>
    <submittedName>
        <fullName evidence="1">Uncharacterized protein</fullName>
    </submittedName>
</protein>
<sequence length="40" mass="5142">MEELFLNKEHIARFNFMMDELSFTDLRDPYWRSLVFYLHW</sequence>
<evidence type="ECO:0000313" key="2">
    <source>
        <dbReference type="Proteomes" id="UP001183682"/>
    </source>
</evidence>
<accession>A0AAE4HTJ0</accession>
<name>A0AAE4HTJ0_ENTGA</name>
<dbReference type="RefSeq" id="WP_010748131.1">
    <property type="nucleotide sequence ID" value="NZ_JARPZN010000015.1"/>
</dbReference>
<organism evidence="1 2">
    <name type="scientific">Enterococcus gallinarum</name>
    <dbReference type="NCBI Taxonomy" id="1353"/>
    <lineage>
        <taxon>Bacteria</taxon>
        <taxon>Bacillati</taxon>
        <taxon>Bacillota</taxon>
        <taxon>Bacilli</taxon>
        <taxon>Lactobacillales</taxon>
        <taxon>Enterococcaceae</taxon>
        <taxon>Enterococcus</taxon>
    </lineage>
</organism>
<reference evidence="1" key="1">
    <citation type="submission" date="2023-03" db="EMBL/GenBank/DDBJ databases">
        <authorList>
            <person name="Shen W."/>
            <person name="Cai J."/>
        </authorList>
    </citation>
    <scope>NUCLEOTIDE SEQUENCE</scope>
    <source>
        <strain evidence="1">K69-2</strain>
    </source>
</reference>
<dbReference type="AlphaFoldDB" id="A0AAE4HTJ0"/>
<evidence type="ECO:0000313" key="1">
    <source>
        <dbReference type="EMBL" id="MDT2691480.1"/>
    </source>
</evidence>